<reference evidence="4" key="1">
    <citation type="journal article" date="2019" name="Int. J. Syst. Evol. Microbiol.">
        <title>The Global Catalogue of Microorganisms (GCM) 10K type strain sequencing project: providing services to taxonomists for standard genome sequencing and annotation.</title>
        <authorList>
            <consortium name="The Broad Institute Genomics Platform"/>
            <consortium name="The Broad Institute Genome Sequencing Center for Infectious Disease"/>
            <person name="Wu L."/>
            <person name="Ma J."/>
        </authorList>
    </citation>
    <scope>NUCLEOTIDE SEQUENCE [LARGE SCALE GENOMIC DNA]</scope>
    <source>
        <strain evidence="4">CGMCC 4.7455</strain>
    </source>
</reference>
<comment type="caution">
    <text evidence="3">The sequence shown here is derived from an EMBL/GenBank/DDBJ whole genome shotgun (WGS) entry which is preliminary data.</text>
</comment>
<dbReference type="InterPro" id="IPR025161">
    <property type="entry name" value="IS402-like_dom"/>
</dbReference>
<proteinExistence type="predicted"/>
<dbReference type="Pfam" id="PF13340">
    <property type="entry name" value="DUF4096"/>
    <property type="match status" value="1"/>
</dbReference>
<dbReference type="PANTHER" id="PTHR46637">
    <property type="entry name" value="TIS1421-TRANSPOSASE PROTEIN A"/>
    <property type="match status" value="1"/>
</dbReference>
<organism evidence="3 4">
    <name type="scientific">Streptomyces desertarenae</name>
    <dbReference type="NCBI Taxonomy" id="2666184"/>
    <lineage>
        <taxon>Bacteria</taxon>
        <taxon>Bacillati</taxon>
        <taxon>Actinomycetota</taxon>
        <taxon>Actinomycetes</taxon>
        <taxon>Kitasatosporales</taxon>
        <taxon>Streptomycetaceae</taxon>
        <taxon>Streptomyces</taxon>
    </lineage>
</organism>
<evidence type="ECO:0000259" key="2">
    <source>
        <dbReference type="Pfam" id="PF13340"/>
    </source>
</evidence>
<evidence type="ECO:0000256" key="1">
    <source>
        <dbReference type="SAM" id="MobiDB-lite"/>
    </source>
</evidence>
<dbReference type="EMBL" id="JBHUFU010000016">
    <property type="protein sequence ID" value="MFD1832491.1"/>
    <property type="molecule type" value="Genomic_DNA"/>
</dbReference>
<protein>
    <submittedName>
        <fullName evidence="3">Transposase</fullName>
    </submittedName>
</protein>
<accession>A0ABW4PSV9</accession>
<dbReference type="PANTHER" id="PTHR46637:SF1">
    <property type="entry name" value="BLL5188 PROTEIN"/>
    <property type="match status" value="1"/>
</dbReference>
<dbReference type="RefSeq" id="WP_380903455.1">
    <property type="nucleotide sequence ID" value="NZ_JBHUFU010000016.1"/>
</dbReference>
<sequence length="152" mass="16468">MRTRTTTAACPIRSPSPCWPPPTGLGDRERTHAPADRRAAGTPGALPSRSAGKAGRPFACHRRTIEGVVCRCRTGTGWRDLFREASGPRQTAWKRRRRWAAAGTSGSIRSRIASVIAVRTDTSGQLANRSKRHALVVAPPAQYVVRAVEAEC</sequence>
<keyword evidence="4" id="KW-1185">Reference proteome</keyword>
<feature type="domain" description="Insertion element IS402-like" evidence="2">
    <location>
        <begin position="46"/>
        <end position="104"/>
    </location>
</feature>
<name>A0ABW4PSV9_9ACTN</name>
<feature type="region of interest" description="Disordered" evidence="1">
    <location>
        <begin position="1"/>
        <end position="57"/>
    </location>
</feature>
<gene>
    <name evidence="3" type="ORF">ACFSJS_23000</name>
</gene>
<evidence type="ECO:0000313" key="4">
    <source>
        <dbReference type="Proteomes" id="UP001597365"/>
    </source>
</evidence>
<dbReference type="InterPro" id="IPR052909">
    <property type="entry name" value="Transposase_6_like"/>
</dbReference>
<evidence type="ECO:0000313" key="3">
    <source>
        <dbReference type="EMBL" id="MFD1832491.1"/>
    </source>
</evidence>
<dbReference type="Proteomes" id="UP001597365">
    <property type="component" value="Unassembled WGS sequence"/>
</dbReference>
<feature type="compositionally biased region" description="Basic and acidic residues" evidence="1">
    <location>
        <begin position="26"/>
        <end position="39"/>
    </location>
</feature>